<keyword evidence="3" id="KW-1185">Reference proteome</keyword>
<name>A0A6I6E7E1_9MICO</name>
<proteinExistence type="predicted"/>
<dbReference type="InterPro" id="IPR012338">
    <property type="entry name" value="Beta-lactam/transpept-like"/>
</dbReference>
<evidence type="ECO:0000313" key="2">
    <source>
        <dbReference type="EMBL" id="QGU28340.1"/>
    </source>
</evidence>
<dbReference type="EMBL" id="CP032550">
    <property type="protein sequence ID" value="QGU28340.1"/>
    <property type="molecule type" value="Genomic_DNA"/>
</dbReference>
<dbReference type="RefSeq" id="WP_156242877.1">
    <property type="nucleotide sequence ID" value="NZ_BAAAZL010000004.1"/>
</dbReference>
<dbReference type="OrthoDB" id="5241551at2"/>
<dbReference type="KEGG" id="moj:D7D94_12135"/>
<dbReference type="GO" id="GO:0006508">
    <property type="term" value="P:proteolysis"/>
    <property type="evidence" value="ECO:0007669"/>
    <property type="project" value="InterPro"/>
</dbReference>
<dbReference type="SUPFAM" id="SSF56601">
    <property type="entry name" value="beta-lactamase/transpeptidase-like"/>
    <property type="match status" value="1"/>
</dbReference>
<dbReference type="GO" id="GO:0009002">
    <property type="term" value="F:serine-type D-Ala-D-Ala carboxypeptidase activity"/>
    <property type="evidence" value="ECO:0007669"/>
    <property type="project" value="InterPro"/>
</dbReference>
<feature type="domain" description="Peptidase S11 D-alanyl-D-alanine carboxypeptidase A N-terminal" evidence="1">
    <location>
        <begin position="128"/>
        <end position="306"/>
    </location>
</feature>
<dbReference type="InterPro" id="IPR001967">
    <property type="entry name" value="Peptidase_S11_N"/>
</dbReference>
<accession>A0A6I6E7E1</accession>
<protein>
    <submittedName>
        <fullName evidence="2">D-alanyl-D-alanine carboxypeptidase</fullName>
    </submittedName>
</protein>
<gene>
    <name evidence="2" type="ORF">D7D94_12135</name>
</gene>
<keyword evidence="2" id="KW-0121">Carboxypeptidase</keyword>
<dbReference type="Pfam" id="PF00768">
    <property type="entry name" value="Peptidase_S11"/>
    <property type="match status" value="1"/>
</dbReference>
<keyword evidence="2" id="KW-0378">Hydrolase</keyword>
<evidence type="ECO:0000313" key="3">
    <source>
        <dbReference type="Proteomes" id="UP000422989"/>
    </source>
</evidence>
<dbReference type="AlphaFoldDB" id="A0A6I6E7E1"/>
<sequence>MPSDDTPAREPAAEATLLTALGWVDPDTVAAMPAAGPLSTSRLVPVEPSLLPPRRHHRVWLGPAATAGALALAYVAGCGLWPLTEAAPTISDLTVETPIGEEFPVTWPADGSAALAAVGGPGGPISSNDEVLPMASITKVITALMIIERAQLEPGEDGPSYAFTQADSDEYWTYLYAQESSLDVPVDGTLTLQQMLQGVLLGSANNYIDRLVDEMWGTQEAWLVDARVWLDEHDLTGITVTDPSGIDPGNVADTRSLISLADIAMQNPVLASIVAEKSVTLPGAGVVPNSNPLIDDEGVVGLKTGSLWSTGTPYWNLLAVKNVTIGQTTVTLYSAVIGQPDEESRETVSRSLLEQLEEGIQLTTAVAPDVPVAHVRTPWGAQSTIVTADEAEVISWQGVAPATDPDYDVEVGAEAGDVVGTLTVQGGLDDTSVDLALTDDVPAPSFWWRLTHPLTLLGLD</sequence>
<dbReference type="Gene3D" id="3.40.710.10">
    <property type="entry name" value="DD-peptidase/beta-lactamase superfamily"/>
    <property type="match status" value="1"/>
</dbReference>
<keyword evidence="2" id="KW-0645">Protease</keyword>
<organism evidence="2 3">
    <name type="scientific">Microbacterium oryzae</name>
    <dbReference type="NCBI Taxonomy" id="743009"/>
    <lineage>
        <taxon>Bacteria</taxon>
        <taxon>Bacillati</taxon>
        <taxon>Actinomycetota</taxon>
        <taxon>Actinomycetes</taxon>
        <taxon>Micrococcales</taxon>
        <taxon>Microbacteriaceae</taxon>
        <taxon>Microbacterium</taxon>
    </lineage>
</organism>
<reference evidence="2 3" key="1">
    <citation type="submission" date="2018-09" db="EMBL/GenBank/DDBJ databases">
        <title>Whole genome sequencing of Microbacterium oryzae strain MB-10T.</title>
        <authorList>
            <person name="Das S.K."/>
        </authorList>
    </citation>
    <scope>NUCLEOTIDE SEQUENCE [LARGE SCALE GENOMIC DNA]</scope>
    <source>
        <strain evidence="2 3">MB-10</strain>
    </source>
</reference>
<dbReference type="Proteomes" id="UP000422989">
    <property type="component" value="Chromosome"/>
</dbReference>
<evidence type="ECO:0000259" key="1">
    <source>
        <dbReference type="Pfam" id="PF00768"/>
    </source>
</evidence>